<dbReference type="Proteomes" id="UP001164390">
    <property type="component" value="Chromosome"/>
</dbReference>
<evidence type="ECO:0000256" key="1">
    <source>
        <dbReference type="ARBA" id="ARBA00005582"/>
    </source>
</evidence>
<dbReference type="PROSITE" id="PS00893">
    <property type="entry name" value="NUDIX_BOX"/>
    <property type="match status" value="1"/>
</dbReference>
<dbReference type="Pfam" id="PF00293">
    <property type="entry name" value="NUDIX"/>
    <property type="match status" value="1"/>
</dbReference>
<evidence type="ECO:0000256" key="3">
    <source>
        <dbReference type="RuleBase" id="RU003476"/>
    </source>
</evidence>
<dbReference type="GO" id="GO:0016787">
    <property type="term" value="F:hydrolase activity"/>
    <property type="evidence" value="ECO:0007669"/>
    <property type="project" value="UniProtKB-KW"/>
</dbReference>
<dbReference type="CDD" id="cd04673">
    <property type="entry name" value="NUDIX_ADPRase"/>
    <property type="match status" value="1"/>
</dbReference>
<gene>
    <name evidence="5" type="ORF">L0C25_21605</name>
</gene>
<feature type="domain" description="Nudix hydrolase" evidence="4">
    <location>
        <begin position="2"/>
        <end position="129"/>
    </location>
</feature>
<organism evidence="5 6">
    <name type="scientific">Solicola gregarius</name>
    <dbReference type="NCBI Taxonomy" id="2908642"/>
    <lineage>
        <taxon>Bacteria</taxon>
        <taxon>Bacillati</taxon>
        <taxon>Actinomycetota</taxon>
        <taxon>Actinomycetes</taxon>
        <taxon>Propionibacteriales</taxon>
        <taxon>Nocardioidaceae</taxon>
        <taxon>Solicola</taxon>
    </lineage>
</organism>
<sequence>MVRTLAAGAVVQDDRGRVLLVLRAREPEAGRWTIPGGHLESGETLEECARREVFEETGLEIAVGRELGVVDIPNGDEVIEAHDFAAEAVGGSLVAGDDAADAGWFTIEQMADLPLTVDLLQEFESYGVIASS</sequence>
<proteinExistence type="inferred from homology"/>
<dbReference type="KEGG" id="sgrg:L0C25_21605"/>
<reference evidence="5" key="1">
    <citation type="submission" date="2022-01" db="EMBL/GenBank/DDBJ databases">
        <title>Nocardioidaceae gen. sp. A5X3R13.</title>
        <authorList>
            <person name="Lopez Marin M.A."/>
            <person name="Uhlik O."/>
        </authorList>
    </citation>
    <scope>NUCLEOTIDE SEQUENCE</scope>
    <source>
        <strain evidence="5">A5X3R13</strain>
    </source>
</reference>
<accession>A0AA46TGV2</accession>
<keyword evidence="2 3" id="KW-0378">Hydrolase</keyword>
<dbReference type="Gene3D" id="3.90.79.10">
    <property type="entry name" value="Nucleoside Triphosphate Pyrophosphohydrolase"/>
    <property type="match status" value="1"/>
</dbReference>
<evidence type="ECO:0000259" key="4">
    <source>
        <dbReference type="PROSITE" id="PS51462"/>
    </source>
</evidence>
<evidence type="ECO:0000256" key="2">
    <source>
        <dbReference type="ARBA" id="ARBA00022801"/>
    </source>
</evidence>
<dbReference type="AlphaFoldDB" id="A0AA46TGV2"/>
<evidence type="ECO:0000313" key="6">
    <source>
        <dbReference type="Proteomes" id="UP001164390"/>
    </source>
</evidence>
<name>A0AA46TGV2_9ACTN</name>
<dbReference type="PRINTS" id="PR00502">
    <property type="entry name" value="NUDIXFAMILY"/>
</dbReference>
<dbReference type="InterPro" id="IPR020476">
    <property type="entry name" value="Nudix_hydrolase"/>
</dbReference>
<dbReference type="SUPFAM" id="SSF55811">
    <property type="entry name" value="Nudix"/>
    <property type="match status" value="1"/>
</dbReference>
<dbReference type="RefSeq" id="WP_271633854.1">
    <property type="nucleotide sequence ID" value="NZ_CP094970.1"/>
</dbReference>
<dbReference type="EMBL" id="CP094970">
    <property type="protein sequence ID" value="UYM05086.1"/>
    <property type="molecule type" value="Genomic_DNA"/>
</dbReference>
<dbReference type="PROSITE" id="PS51462">
    <property type="entry name" value="NUDIX"/>
    <property type="match status" value="1"/>
</dbReference>
<dbReference type="PANTHER" id="PTHR43736">
    <property type="entry name" value="ADP-RIBOSE PYROPHOSPHATASE"/>
    <property type="match status" value="1"/>
</dbReference>
<evidence type="ECO:0000313" key="5">
    <source>
        <dbReference type="EMBL" id="UYM05086.1"/>
    </source>
</evidence>
<dbReference type="PANTHER" id="PTHR43736:SF1">
    <property type="entry name" value="DIHYDRONEOPTERIN TRIPHOSPHATE DIPHOSPHATASE"/>
    <property type="match status" value="1"/>
</dbReference>
<dbReference type="InterPro" id="IPR000086">
    <property type="entry name" value="NUDIX_hydrolase_dom"/>
</dbReference>
<dbReference type="InterPro" id="IPR015797">
    <property type="entry name" value="NUDIX_hydrolase-like_dom_sf"/>
</dbReference>
<comment type="similarity">
    <text evidence="1 3">Belongs to the Nudix hydrolase family.</text>
</comment>
<keyword evidence="6" id="KW-1185">Reference proteome</keyword>
<protein>
    <submittedName>
        <fullName evidence="5">NUDIX hydrolase</fullName>
    </submittedName>
</protein>
<dbReference type="InterPro" id="IPR020084">
    <property type="entry name" value="NUDIX_hydrolase_CS"/>
</dbReference>